<feature type="transmembrane region" description="Helical" evidence="5">
    <location>
        <begin position="213"/>
        <end position="232"/>
    </location>
</feature>
<dbReference type="Pfam" id="PF00083">
    <property type="entry name" value="Sugar_tr"/>
    <property type="match status" value="1"/>
</dbReference>
<keyword evidence="7" id="KW-1185">Reference proteome</keyword>
<evidence type="ECO:0000256" key="4">
    <source>
        <dbReference type="ARBA" id="ARBA00023136"/>
    </source>
</evidence>
<dbReference type="InterPro" id="IPR005828">
    <property type="entry name" value="MFS_sugar_transport-like"/>
</dbReference>
<comment type="subcellular location">
    <subcellularLocation>
        <location evidence="1">Membrane</location>
        <topology evidence="1">Multi-pass membrane protein</topology>
    </subcellularLocation>
</comment>
<dbReference type="InterPro" id="IPR050360">
    <property type="entry name" value="MFS_Sugar_Transporters"/>
</dbReference>
<keyword evidence="2 5" id="KW-0812">Transmembrane</keyword>
<comment type="caution">
    <text evidence="6">The sequence shown here is derived from an EMBL/GenBank/DDBJ whole genome shotgun (WGS) entry which is preliminary data.</text>
</comment>
<feature type="transmembrane region" description="Helical" evidence="5">
    <location>
        <begin position="436"/>
        <end position="452"/>
    </location>
</feature>
<organism evidence="6 7">
    <name type="scientific">Saitozyma podzolica</name>
    <dbReference type="NCBI Taxonomy" id="1890683"/>
    <lineage>
        <taxon>Eukaryota</taxon>
        <taxon>Fungi</taxon>
        <taxon>Dikarya</taxon>
        <taxon>Basidiomycota</taxon>
        <taxon>Agaricomycotina</taxon>
        <taxon>Tremellomycetes</taxon>
        <taxon>Tremellales</taxon>
        <taxon>Trimorphomycetaceae</taxon>
        <taxon>Saitozyma</taxon>
    </lineage>
</organism>
<feature type="transmembrane region" description="Helical" evidence="5">
    <location>
        <begin position="333"/>
        <end position="355"/>
    </location>
</feature>
<feature type="transmembrane region" description="Helical" evidence="5">
    <location>
        <begin position="464"/>
        <end position="482"/>
    </location>
</feature>
<dbReference type="EMBL" id="RSCD01000026">
    <property type="protein sequence ID" value="RSH82912.1"/>
    <property type="molecule type" value="Genomic_DNA"/>
</dbReference>
<feature type="transmembrane region" description="Helical" evidence="5">
    <location>
        <begin position="182"/>
        <end position="201"/>
    </location>
</feature>
<evidence type="ECO:0000256" key="1">
    <source>
        <dbReference type="ARBA" id="ARBA00004141"/>
    </source>
</evidence>
<evidence type="ECO:0000256" key="3">
    <source>
        <dbReference type="ARBA" id="ARBA00022989"/>
    </source>
</evidence>
<keyword evidence="4 5" id="KW-0472">Membrane</keyword>
<dbReference type="GO" id="GO:0005351">
    <property type="term" value="F:carbohydrate:proton symporter activity"/>
    <property type="evidence" value="ECO:0007669"/>
    <property type="project" value="TreeGrafter"/>
</dbReference>
<keyword evidence="3 5" id="KW-1133">Transmembrane helix</keyword>
<feature type="transmembrane region" description="Helical" evidence="5">
    <location>
        <begin position="396"/>
        <end position="416"/>
    </location>
</feature>
<dbReference type="AlphaFoldDB" id="A0A427XVP9"/>
<feature type="transmembrane region" description="Helical" evidence="5">
    <location>
        <begin position="362"/>
        <end position="384"/>
    </location>
</feature>
<accession>A0A427XVP9</accession>
<evidence type="ECO:0000256" key="5">
    <source>
        <dbReference type="SAM" id="Phobius"/>
    </source>
</evidence>
<evidence type="ECO:0000313" key="7">
    <source>
        <dbReference type="Proteomes" id="UP000279259"/>
    </source>
</evidence>
<dbReference type="Proteomes" id="UP000279259">
    <property type="component" value="Unassembled WGS sequence"/>
</dbReference>
<evidence type="ECO:0000313" key="6">
    <source>
        <dbReference type="EMBL" id="RSH82912.1"/>
    </source>
</evidence>
<proteinExistence type="predicted"/>
<reference evidence="6 7" key="1">
    <citation type="submission" date="2018-11" db="EMBL/GenBank/DDBJ databases">
        <title>Genome sequence of Saitozyma podzolica DSM 27192.</title>
        <authorList>
            <person name="Aliyu H."/>
            <person name="Gorte O."/>
            <person name="Ochsenreither K."/>
        </authorList>
    </citation>
    <scope>NUCLEOTIDE SEQUENCE [LARGE SCALE GENOMIC DNA]</scope>
    <source>
        <strain evidence="6 7">DSM 27192</strain>
    </source>
</reference>
<gene>
    <name evidence="6" type="ORF">EHS25_005902</name>
</gene>
<dbReference type="FunFam" id="1.20.1250.20:FF:000078">
    <property type="entry name" value="MFS maltose transporter, putative"/>
    <property type="match status" value="1"/>
</dbReference>
<evidence type="ECO:0000256" key="2">
    <source>
        <dbReference type="ARBA" id="ARBA00022692"/>
    </source>
</evidence>
<dbReference type="Gene3D" id="1.20.1250.20">
    <property type="entry name" value="MFS general substrate transporter like domains"/>
    <property type="match status" value="1"/>
</dbReference>
<dbReference type="SUPFAM" id="SSF103473">
    <property type="entry name" value="MFS general substrate transporter"/>
    <property type="match status" value="1"/>
</dbReference>
<dbReference type="InterPro" id="IPR036259">
    <property type="entry name" value="MFS_trans_sf"/>
</dbReference>
<name>A0A427XVP9_9TREE</name>
<dbReference type="PANTHER" id="PTHR48022">
    <property type="entry name" value="PLASTIDIC GLUCOSE TRANSPORTER 4"/>
    <property type="match status" value="1"/>
</dbReference>
<evidence type="ECO:0008006" key="8">
    <source>
        <dbReference type="Google" id="ProtNLM"/>
    </source>
</evidence>
<sequence>MPHEEKIEPADFDNKAGDVVHLEGGLESATTVKEAIAAENADINMGVWEAVRTHKSAVFWSLMVSMCVVMESYDLCLLGNLLAMPAFRQNFGRYVDEASGYQLAPSWQTAVQQASTVGAFVGIIICGQIVEPLGYRRTILIGLVMMIGAVFITFFSETLPVLLVGEFCCEVAPIALRGILTIYVQICWCIGQFVSSGVTFGTQNRADKWAYKIPFAVQWVWPVPLLVILYFAPESPWWLVRKGRLEEAEKEVSRLASGSGRPAHETVSFIVRTNELEMRETEGATYWDCFKGSDFRRTAIVCLIFAYQNFSGNVIGNQATYFFEQAGLPSDKAFALGLGNVALQMVAVFFCWVLTSYFGRRALYLFGVGFNALFLLGIGIAASVPRTNASTWVQAVFMILVYAQYGLTIGPITYAVIAETSSVRLRAKSVGLSRNFYYLWSVITGVLTSYMLNPSAWNFAGKTAYLFCGTSFFVWVTTYFGLPEMKGRSYRELDILFHRKVSARKFATTEVDGAEED</sequence>
<dbReference type="PANTHER" id="PTHR48022:SF5">
    <property type="entry name" value="ALPHA-GLUCOSIDES PERMEASE MPH2-RELATED"/>
    <property type="match status" value="1"/>
</dbReference>
<dbReference type="GO" id="GO:0016020">
    <property type="term" value="C:membrane"/>
    <property type="evidence" value="ECO:0007669"/>
    <property type="project" value="UniProtKB-SubCell"/>
</dbReference>
<protein>
    <recommendedName>
        <fullName evidence="8">Major facilitator superfamily (MFS) profile domain-containing protein</fullName>
    </recommendedName>
</protein>
<dbReference type="OrthoDB" id="6612291at2759"/>
<feature type="transmembrane region" description="Helical" evidence="5">
    <location>
        <begin position="138"/>
        <end position="156"/>
    </location>
</feature>